<feature type="transmembrane region" description="Helical" evidence="1">
    <location>
        <begin position="443"/>
        <end position="463"/>
    </location>
</feature>
<feature type="transmembrane region" description="Helical" evidence="1">
    <location>
        <begin position="380"/>
        <end position="406"/>
    </location>
</feature>
<gene>
    <name evidence="3" type="ORF">EIN_173790</name>
</gene>
<keyword evidence="4" id="KW-1185">Reference proteome</keyword>
<name>A0A0A1TW05_ENTIV</name>
<dbReference type="KEGG" id="eiv:EIN_173790"/>
<feature type="transmembrane region" description="Helical" evidence="1">
    <location>
        <begin position="349"/>
        <end position="368"/>
    </location>
</feature>
<dbReference type="GeneID" id="14883673"/>
<evidence type="ECO:0000256" key="1">
    <source>
        <dbReference type="SAM" id="Phobius"/>
    </source>
</evidence>
<keyword evidence="1" id="KW-1133">Transmembrane helix</keyword>
<dbReference type="PROSITE" id="PS51688">
    <property type="entry name" value="ICA"/>
    <property type="match status" value="1"/>
</dbReference>
<keyword evidence="1" id="KW-0812">Transmembrane</keyword>
<dbReference type="AlphaFoldDB" id="A0A0A1TW05"/>
<evidence type="ECO:0000259" key="2">
    <source>
        <dbReference type="PROSITE" id="PS51688"/>
    </source>
</evidence>
<dbReference type="OMA" id="KLCESYM"/>
<protein>
    <recommendedName>
        <fullName evidence="2">Peptidase S74 domain-containing protein</fullName>
    </recommendedName>
</protein>
<dbReference type="OrthoDB" id="27041at2759"/>
<evidence type="ECO:0000313" key="3">
    <source>
        <dbReference type="EMBL" id="ELP84704.1"/>
    </source>
</evidence>
<evidence type="ECO:0000313" key="4">
    <source>
        <dbReference type="Proteomes" id="UP000014680"/>
    </source>
</evidence>
<keyword evidence="1" id="KW-0472">Membrane</keyword>
<proteinExistence type="predicted"/>
<dbReference type="PANTHER" id="PTHR13029">
    <property type="match status" value="1"/>
</dbReference>
<dbReference type="EMBL" id="KB207112">
    <property type="protein sequence ID" value="ELP84704.1"/>
    <property type="molecule type" value="Genomic_DNA"/>
</dbReference>
<dbReference type="Proteomes" id="UP000014680">
    <property type="component" value="Unassembled WGS sequence"/>
</dbReference>
<feature type="transmembrane region" description="Helical" evidence="1">
    <location>
        <begin position="412"/>
        <end position="431"/>
    </location>
</feature>
<accession>A0A0A1TW05</accession>
<feature type="transmembrane region" description="Helical" evidence="1">
    <location>
        <begin position="319"/>
        <end position="343"/>
    </location>
</feature>
<dbReference type="VEuPathDB" id="AmoebaDB:EIN_173790"/>
<dbReference type="InterPro" id="IPR051577">
    <property type="entry name" value="MRF-like"/>
</dbReference>
<dbReference type="RefSeq" id="XP_004184050.1">
    <property type="nucleotide sequence ID" value="XM_004184002.1"/>
</dbReference>
<dbReference type="InterPro" id="IPR030392">
    <property type="entry name" value="S74_ICA"/>
</dbReference>
<sequence>MKLKKNMKSSKQWVCTFPGCSQTKMTRYNAASHVWDAHLRHVISVTSVGFQKAPSYKKLSDRKAVKSLVESYMSKVFEKSDEQNAPPNEVQMPPNFVQPNTANVAAISGGFDANEQSIFNSSNIINFNTVLNQPMPNSLLVNNYADMVQQNLEDSKHHFESIELNNEPKFVKVEMVNAVRRLCVFGEVLAESGYLQRSDARFKTAIEPIKNGLEKLIELVGVKYNYKGDKTTRVGFLAQDVEKVFPEIAPKGVMVDPAAILPVIVEALKEINEGVTDHTHNEELHTKISELISSIENLKIMEDAMTEQKTQKSRFEFSLGPAVLTGPLAVGFTAISIWVIFALPKLPGIWTVLFLASSCLWVSFWRKYKEVKTSIKNIKLYWTTVNTASLAFIGFITLISVALSLVIGTLGLFIGVFGFLSVGLFVGGSVLAPKRLGCTLEIITTIVIAFLVLLFLITGGMILTQPGFECTLHGIHGNFIEEIEVGKNMEQLLVNKLPWNCWSDGMTINGKLPEGISVGHDESSYIYGVVKHPFNESTVQVYVRCVDAINFFCASVKFVCKDCVNTTS</sequence>
<feature type="domain" description="Peptidase S74" evidence="2">
    <location>
        <begin position="198"/>
        <end position="309"/>
    </location>
</feature>
<reference evidence="3 4" key="1">
    <citation type="submission" date="2012-10" db="EMBL/GenBank/DDBJ databases">
        <authorList>
            <person name="Zafar N."/>
            <person name="Inman J."/>
            <person name="Hall N."/>
            <person name="Lorenzi H."/>
            <person name="Caler E."/>
        </authorList>
    </citation>
    <scope>NUCLEOTIDE SEQUENCE [LARGE SCALE GENOMIC DNA]</scope>
    <source>
        <strain evidence="3 4">IP1</strain>
    </source>
</reference>
<dbReference type="Pfam" id="PF13884">
    <property type="entry name" value="Peptidase_S74"/>
    <property type="match status" value="1"/>
</dbReference>
<dbReference type="PANTHER" id="PTHR13029:SF21">
    <property type="entry name" value="PEPTIDASE S74 DOMAIN-CONTAINING PROTEIN"/>
    <property type="match status" value="1"/>
</dbReference>
<organism evidence="3 4">
    <name type="scientific">Entamoeba invadens IP1</name>
    <dbReference type="NCBI Taxonomy" id="370355"/>
    <lineage>
        <taxon>Eukaryota</taxon>
        <taxon>Amoebozoa</taxon>
        <taxon>Evosea</taxon>
        <taxon>Archamoebae</taxon>
        <taxon>Mastigamoebida</taxon>
        <taxon>Entamoebidae</taxon>
        <taxon>Entamoeba</taxon>
    </lineage>
</organism>